<organism evidence="1">
    <name type="scientific">hydrothermal vent metagenome</name>
    <dbReference type="NCBI Taxonomy" id="652676"/>
    <lineage>
        <taxon>unclassified sequences</taxon>
        <taxon>metagenomes</taxon>
        <taxon>ecological metagenomes</taxon>
    </lineage>
</organism>
<sequence>MKTIARLMISGTLLLGMNAQAEIAIIVAPSVQLDSIDIQQLERLYLARPNRYPNGVKLDPADQASGSGIRQEFTRKVLLKTENEVAEYWSRRMFSGKGKPPHQYKGDEAVINGVLEWPGSLGYIDSESVDDRVKVLTRLP</sequence>
<reference evidence="1" key="1">
    <citation type="submission" date="2018-06" db="EMBL/GenBank/DDBJ databases">
        <authorList>
            <person name="Zhirakovskaya E."/>
        </authorList>
    </citation>
    <scope>NUCLEOTIDE SEQUENCE</scope>
</reference>
<dbReference type="SUPFAM" id="SSF53850">
    <property type="entry name" value="Periplasmic binding protein-like II"/>
    <property type="match status" value="1"/>
</dbReference>
<dbReference type="EMBL" id="UOFK01000015">
    <property type="protein sequence ID" value="VAW72152.1"/>
    <property type="molecule type" value="Genomic_DNA"/>
</dbReference>
<dbReference type="AlphaFoldDB" id="A0A3B0YA21"/>
<evidence type="ECO:0000313" key="1">
    <source>
        <dbReference type="EMBL" id="VAW72152.1"/>
    </source>
</evidence>
<proteinExistence type="predicted"/>
<name>A0A3B0YA21_9ZZZZ</name>
<dbReference type="Gene3D" id="3.40.190.10">
    <property type="entry name" value="Periplasmic binding protein-like II"/>
    <property type="match status" value="1"/>
</dbReference>
<protein>
    <recommendedName>
        <fullName evidence="2">Phosphate ABC transporter substrate-binding protein</fullName>
    </recommendedName>
</protein>
<gene>
    <name evidence="1" type="ORF">MNBD_GAMMA13-1701</name>
</gene>
<accession>A0A3B0YA21</accession>
<evidence type="ECO:0008006" key="2">
    <source>
        <dbReference type="Google" id="ProtNLM"/>
    </source>
</evidence>